<feature type="transmembrane region" description="Helical" evidence="1">
    <location>
        <begin position="46"/>
        <end position="68"/>
    </location>
</feature>
<dbReference type="Proteomes" id="UP000625711">
    <property type="component" value="Unassembled WGS sequence"/>
</dbReference>
<name>A0A834M624_RHYFE</name>
<dbReference type="EMBL" id="JAACXV010014548">
    <property type="protein sequence ID" value="KAF7266384.1"/>
    <property type="molecule type" value="Genomic_DNA"/>
</dbReference>
<reference evidence="2" key="1">
    <citation type="submission" date="2020-08" db="EMBL/GenBank/DDBJ databases">
        <title>Genome sequencing and assembly of the red palm weevil Rhynchophorus ferrugineus.</title>
        <authorList>
            <person name="Dias G.B."/>
            <person name="Bergman C.M."/>
            <person name="Manee M."/>
        </authorList>
    </citation>
    <scope>NUCLEOTIDE SEQUENCE</scope>
    <source>
        <strain evidence="2">AA-2017</strain>
        <tissue evidence="2">Whole larva</tissue>
    </source>
</reference>
<evidence type="ECO:0000313" key="2">
    <source>
        <dbReference type="EMBL" id="KAF7266384.1"/>
    </source>
</evidence>
<protein>
    <submittedName>
        <fullName evidence="2">Uncharacterized protein</fullName>
    </submittedName>
</protein>
<dbReference type="AlphaFoldDB" id="A0A834M624"/>
<comment type="caution">
    <text evidence="2">The sequence shown here is derived from an EMBL/GenBank/DDBJ whole genome shotgun (WGS) entry which is preliminary data.</text>
</comment>
<evidence type="ECO:0000256" key="1">
    <source>
        <dbReference type="SAM" id="Phobius"/>
    </source>
</evidence>
<sequence length="114" mass="12485">MIEKISRHQIILVTPSTISQLPAEKLAVPCHPRPHLRHFIDDSPPFPAATAIIIIIAATKTLCIRIIPKLEKAKAFRRRELSRPPGCGERCGIGRGEAWGDGRIVAAPHGVCEV</sequence>
<accession>A0A834M624</accession>
<keyword evidence="3" id="KW-1185">Reference proteome</keyword>
<evidence type="ECO:0000313" key="3">
    <source>
        <dbReference type="Proteomes" id="UP000625711"/>
    </source>
</evidence>
<keyword evidence="1" id="KW-1133">Transmembrane helix</keyword>
<keyword evidence="1" id="KW-0812">Transmembrane</keyword>
<organism evidence="2 3">
    <name type="scientific">Rhynchophorus ferrugineus</name>
    <name type="common">Red palm weevil</name>
    <name type="synonym">Curculio ferrugineus</name>
    <dbReference type="NCBI Taxonomy" id="354439"/>
    <lineage>
        <taxon>Eukaryota</taxon>
        <taxon>Metazoa</taxon>
        <taxon>Ecdysozoa</taxon>
        <taxon>Arthropoda</taxon>
        <taxon>Hexapoda</taxon>
        <taxon>Insecta</taxon>
        <taxon>Pterygota</taxon>
        <taxon>Neoptera</taxon>
        <taxon>Endopterygota</taxon>
        <taxon>Coleoptera</taxon>
        <taxon>Polyphaga</taxon>
        <taxon>Cucujiformia</taxon>
        <taxon>Curculionidae</taxon>
        <taxon>Dryophthorinae</taxon>
        <taxon>Rhynchophorus</taxon>
    </lineage>
</organism>
<keyword evidence="1" id="KW-0472">Membrane</keyword>
<proteinExistence type="predicted"/>
<gene>
    <name evidence="2" type="ORF">GWI33_020283</name>
</gene>